<dbReference type="AlphaFoldDB" id="A0AAE0BBZ7"/>
<feature type="region of interest" description="Disordered" evidence="1">
    <location>
        <begin position="69"/>
        <end position="108"/>
    </location>
</feature>
<sequence length="130" mass="13587">MWGVGLVGKAKIFNDVDLADVSVETKESSTGFGTFGAPEQQTMEHDGGGDDKSYMTRAWDQAIMSWHAISSGSSASERSASDTSQTPGAPGLPASQESATCVNTDADELPDGCKKLEDNCGTDKSTDVAF</sequence>
<evidence type="ECO:0000313" key="3">
    <source>
        <dbReference type="Proteomes" id="UP001190700"/>
    </source>
</evidence>
<comment type="caution">
    <text evidence="2">The sequence shown here is derived from an EMBL/GenBank/DDBJ whole genome shotgun (WGS) entry which is preliminary data.</text>
</comment>
<keyword evidence="3" id="KW-1185">Reference proteome</keyword>
<organism evidence="2 3">
    <name type="scientific">Cymbomonas tetramitiformis</name>
    <dbReference type="NCBI Taxonomy" id="36881"/>
    <lineage>
        <taxon>Eukaryota</taxon>
        <taxon>Viridiplantae</taxon>
        <taxon>Chlorophyta</taxon>
        <taxon>Pyramimonadophyceae</taxon>
        <taxon>Pyramimonadales</taxon>
        <taxon>Pyramimonadaceae</taxon>
        <taxon>Cymbomonas</taxon>
    </lineage>
</organism>
<evidence type="ECO:0000256" key="1">
    <source>
        <dbReference type="SAM" id="MobiDB-lite"/>
    </source>
</evidence>
<evidence type="ECO:0000313" key="2">
    <source>
        <dbReference type="EMBL" id="KAK3232879.1"/>
    </source>
</evidence>
<proteinExistence type="predicted"/>
<feature type="compositionally biased region" description="Low complexity" evidence="1">
    <location>
        <begin position="69"/>
        <end position="84"/>
    </location>
</feature>
<dbReference type="Proteomes" id="UP001190700">
    <property type="component" value="Unassembled WGS sequence"/>
</dbReference>
<feature type="region of interest" description="Disordered" evidence="1">
    <location>
        <begin position="27"/>
        <end position="52"/>
    </location>
</feature>
<accession>A0AAE0BBZ7</accession>
<gene>
    <name evidence="2" type="ORF">CYMTET_56794</name>
</gene>
<feature type="compositionally biased region" description="Basic and acidic residues" evidence="1">
    <location>
        <begin position="42"/>
        <end position="52"/>
    </location>
</feature>
<protein>
    <submittedName>
        <fullName evidence="2">Uncharacterized protein</fullName>
    </submittedName>
</protein>
<dbReference type="EMBL" id="LGRX02035861">
    <property type="protein sequence ID" value="KAK3232879.1"/>
    <property type="molecule type" value="Genomic_DNA"/>
</dbReference>
<reference evidence="2 3" key="1">
    <citation type="journal article" date="2015" name="Genome Biol. Evol.">
        <title>Comparative Genomics of a Bacterivorous Green Alga Reveals Evolutionary Causalities and Consequences of Phago-Mixotrophic Mode of Nutrition.</title>
        <authorList>
            <person name="Burns J.A."/>
            <person name="Paasch A."/>
            <person name="Narechania A."/>
            <person name="Kim E."/>
        </authorList>
    </citation>
    <scope>NUCLEOTIDE SEQUENCE [LARGE SCALE GENOMIC DNA]</scope>
    <source>
        <strain evidence="2 3">PLY_AMNH</strain>
    </source>
</reference>
<name>A0AAE0BBZ7_9CHLO</name>